<evidence type="ECO:0000313" key="2">
    <source>
        <dbReference type="EMBL" id="KAJ4432735.1"/>
    </source>
</evidence>
<comment type="caution">
    <text evidence="2">The sequence shown here is derived from an EMBL/GenBank/DDBJ whole genome shotgun (WGS) entry which is preliminary data.</text>
</comment>
<name>A0ABQ8SGZ7_PERAM</name>
<organism evidence="2 3">
    <name type="scientific">Periplaneta americana</name>
    <name type="common">American cockroach</name>
    <name type="synonym">Blatta americana</name>
    <dbReference type="NCBI Taxonomy" id="6978"/>
    <lineage>
        <taxon>Eukaryota</taxon>
        <taxon>Metazoa</taxon>
        <taxon>Ecdysozoa</taxon>
        <taxon>Arthropoda</taxon>
        <taxon>Hexapoda</taxon>
        <taxon>Insecta</taxon>
        <taxon>Pterygota</taxon>
        <taxon>Neoptera</taxon>
        <taxon>Polyneoptera</taxon>
        <taxon>Dictyoptera</taxon>
        <taxon>Blattodea</taxon>
        <taxon>Blattoidea</taxon>
        <taxon>Blattidae</taxon>
        <taxon>Blattinae</taxon>
        <taxon>Periplaneta</taxon>
    </lineage>
</organism>
<keyword evidence="3" id="KW-1185">Reference proteome</keyword>
<feature type="domain" description="Tc1-like transposase DDE" evidence="1">
    <location>
        <begin position="41"/>
        <end position="112"/>
    </location>
</feature>
<dbReference type="Pfam" id="PF13358">
    <property type="entry name" value="DDE_3"/>
    <property type="match status" value="1"/>
</dbReference>
<accession>A0ABQ8SGZ7</accession>
<dbReference type="Gene3D" id="3.30.420.10">
    <property type="entry name" value="Ribonuclease H-like superfamily/Ribonuclease H"/>
    <property type="match status" value="1"/>
</dbReference>
<protein>
    <recommendedName>
        <fullName evidence="1">Tc1-like transposase DDE domain-containing protein</fullName>
    </recommendedName>
</protein>
<gene>
    <name evidence="2" type="ORF">ANN_21373</name>
</gene>
<evidence type="ECO:0000259" key="1">
    <source>
        <dbReference type="Pfam" id="PF13358"/>
    </source>
</evidence>
<dbReference type="EMBL" id="JAJSOF020000029">
    <property type="protein sequence ID" value="KAJ4432735.1"/>
    <property type="molecule type" value="Genomic_DNA"/>
</dbReference>
<proteinExistence type="predicted"/>
<dbReference type="InterPro" id="IPR036397">
    <property type="entry name" value="RNaseH_sf"/>
</dbReference>
<dbReference type="InterPro" id="IPR038717">
    <property type="entry name" value="Tc1-like_DDE_dom"/>
</dbReference>
<reference evidence="2 3" key="1">
    <citation type="journal article" date="2022" name="Allergy">
        <title>Genome assembly and annotation of Periplaneta americana reveal a comprehensive cockroach allergen profile.</title>
        <authorList>
            <person name="Wang L."/>
            <person name="Xiong Q."/>
            <person name="Saelim N."/>
            <person name="Wang L."/>
            <person name="Nong W."/>
            <person name="Wan A.T."/>
            <person name="Shi M."/>
            <person name="Liu X."/>
            <person name="Cao Q."/>
            <person name="Hui J.H.L."/>
            <person name="Sookrung N."/>
            <person name="Leung T.F."/>
            <person name="Tungtrongchitr A."/>
            <person name="Tsui S.K.W."/>
        </authorList>
    </citation>
    <scope>NUCLEOTIDE SEQUENCE [LARGE SCALE GENOMIC DNA]</scope>
    <source>
        <strain evidence="2">PWHHKU_190912</strain>
    </source>
</reference>
<evidence type="ECO:0000313" key="3">
    <source>
        <dbReference type="Proteomes" id="UP001148838"/>
    </source>
</evidence>
<dbReference type="Proteomes" id="UP001148838">
    <property type="component" value="Unassembled WGS sequence"/>
</dbReference>
<sequence length="126" mass="14428">MAGLYEGGNEPTGSLKAIVNVSLDWRTELHTIDGALRGLRYAEEMVRECISNRRNIVGQENFIFLDNARSHRAAVVMEALEYLQINHLPLPPRSPDLNAIEHVWDCFRDNLTTIYHTQLPSENLQR</sequence>